<dbReference type="EMBL" id="FTNV01000001">
    <property type="protein sequence ID" value="SIR98679.1"/>
    <property type="molecule type" value="Genomic_DNA"/>
</dbReference>
<proteinExistence type="predicted"/>
<evidence type="ECO:0000256" key="1">
    <source>
        <dbReference type="ARBA" id="ARBA00004418"/>
    </source>
</evidence>
<dbReference type="AlphaFoldDB" id="A0A1N7FE95"/>
<protein>
    <submittedName>
        <fullName evidence="8">SGNH hydrolase-like domain-containing protein, acetyltransferase AlgX</fullName>
    </submittedName>
</protein>
<dbReference type="GO" id="GO:0042121">
    <property type="term" value="P:alginic acid biosynthetic process"/>
    <property type="evidence" value="ECO:0007669"/>
    <property type="project" value="UniProtKB-UniPathway"/>
</dbReference>
<evidence type="ECO:0000313" key="9">
    <source>
        <dbReference type="Proteomes" id="UP000186019"/>
    </source>
</evidence>
<keyword evidence="9" id="KW-1185">Reference proteome</keyword>
<dbReference type="Pfam" id="PF16822">
    <property type="entry name" value="ALGX"/>
    <property type="match status" value="1"/>
</dbReference>
<keyword evidence="8" id="KW-0378">Hydrolase</keyword>
<keyword evidence="6" id="KW-0016">Alginate biosynthesis</keyword>
<accession>A0A1N7FE95</accession>
<dbReference type="GO" id="GO:0016787">
    <property type="term" value="F:hydrolase activity"/>
    <property type="evidence" value="ECO:0007669"/>
    <property type="project" value="UniProtKB-KW"/>
</dbReference>
<evidence type="ECO:0000259" key="7">
    <source>
        <dbReference type="Pfam" id="PF16822"/>
    </source>
</evidence>
<dbReference type="GO" id="GO:0042597">
    <property type="term" value="C:periplasmic space"/>
    <property type="evidence" value="ECO:0007669"/>
    <property type="project" value="UniProtKB-SubCell"/>
</dbReference>
<feature type="domain" description="AlgX/AlgJ SGNH hydrolase-like" evidence="7">
    <location>
        <begin position="70"/>
        <end position="208"/>
    </location>
</feature>
<evidence type="ECO:0000256" key="5">
    <source>
        <dbReference type="ARBA" id="ARBA00022764"/>
    </source>
</evidence>
<organism evidence="8 9">
    <name type="scientific">Roseovarius nanhaiticus</name>
    <dbReference type="NCBI Taxonomy" id="573024"/>
    <lineage>
        <taxon>Bacteria</taxon>
        <taxon>Pseudomonadati</taxon>
        <taxon>Pseudomonadota</taxon>
        <taxon>Alphaproteobacteria</taxon>
        <taxon>Rhodobacterales</taxon>
        <taxon>Roseobacteraceae</taxon>
        <taxon>Roseovarius</taxon>
    </lineage>
</organism>
<evidence type="ECO:0000256" key="6">
    <source>
        <dbReference type="ARBA" id="ARBA00022841"/>
    </source>
</evidence>
<reference evidence="9" key="1">
    <citation type="submission" date="2017-01" db="EMBL/GenBank/DDBJ databases">
        <authorList>
            <person name="Varghese N."/>
            <person name="Submissions S."/>
        </authorList>
    </citation>
    <scope>NUCLEOTIDE SEQUENCE [LARGE SCALE GENOMIC DNA]</scope>
    <source>
        <strain evidence="9">DSM 29590</strain>
    </source>
</reference>
<dbReference type="GO" id="GO:0016740">
    <property type="term" value="F:transferase activity"/>
    <property type="evidence" value="ECO:0007669"/>
    <property type="project" value="UniProtKB-KW"/>
</dbReference>
<comment type="subcellular location">
    <subcellularLocation>
        <location evidence="1">Periplasm</location>
    </subcellularLocation>
</comment>
<dbReference type="Proteomes" id="UP000186019">
    <property type="component" value="Unassembled WGS sequence"/>
</dbReference>
<evidence type="ECO:0000256" key="4">
    <source>
        <dbReference type="ARBA" id="ARBA00022729"/>
    </source>
</evidence>
<sequence length="359" mass="38696">MYSARLSLFAAIAGVILVALPAANVASRAVIGAGLMPDELRDLWSLDRIEGNLGYLAMTRLDRSLFPGRVRAGRDGYLFLGDDDGAVMAKATGTWPVPEGLVAAQAEQLTRVQARVEGSGARFLAVIAPNKHSIYPEMLPEDAAPAPRTVTDDLAEATVARDVPLLDLRGALRSAKDDVQAYMFTDTHWTRAGAAASYDAIMARLGAETVEYDLERISIPAGDLTRLLKMQALYPADSDTDYRIDFAASPEICAAKIGLVSGEEGPCEPHGTAEISAMQKVMRVSRNAAAPNPETVLMLCDSFCTASSALFNASFAELYRVHWKFIDDAALDSYLSRLDPDIVILQMVERDALSLGLGR</sequence>
<evidence type="ECO:0000313" key="8">
    <source>
        <dbReference type="EMBL" id="SIR98679.1"/>
    </source>
</evidence>
<dbReference type="RefSeq" id="WP_076531434.1">
    <property type="nucleotide sequence ID" value="NZ_FOAC01000001.1"/>
</dbReference>
<evidence type="ECO:0000256" key="3">
    <source>
        <dbReference type="ARBA" id="ARBA00022679"/>
    </source>
</evidence>
<keyword evidence="5" id="KW-0574">Periplasm</keyword>
<dbReference type="InterPro" id="IPR031811">
    <property type="entry name" value="ALGX/ALGJ_SGNH-like"/>
</dbReference>
<evidence type="ECO:0000256" key="2">
    <source>
        <dbReference type="ARBA" id="ARBA00005182"/>
    </source>
</evidence>
<comment type="pathway">
    <text evidence="2">Glycan biosynthesis; alginate biosynthesis.</text>
</comment>
<dbReference type="UniPathway" id="UPA00286"/>
<name>A0A1N7FE95_9RHOB</name>
<gene>
    <name evidence="8" type="ORF">SAMN05421666_0964</name>
</gene>
<keyword evidence="3 8" id="KW-0808">Transferase</keyword>
<dbReference type="OrthoDB" id="9760774at2"/>
<dbReference type="STRING" id="573024.SAMN05216208_1172"/>
<keyword evidence="4" id="KW-0732">Signal</keyword>